<dbReference type="Gene3D" id="1.10.10.60">
    <property type="entry name" value="Homeodomain-like"/>
    <property type="match status" value="1"/>
</dbReference>
<accession>A0A2S6GNL0</accession>
<evidence type="ECO:0000259" key="3">
    <source>
        <dbReference type="Pfam" id="PF02909"/>
    </source>
</evidence>
<dbReference type="InterPro" id="IPR009057">
    <property type="entry name" value="Homeodomain-like_sf"/>
</dbReference>
<dbReference type="OrthoDB" id="2570341at2"/>
<reference evidence="4 5" key="1">
    <citation type="submission" date="2018-02" db="EMBL/GenBank/DDBJ databases">
        <title>Genomic Encyclopedia of Archaeal and Bacterial Type Strains, Phase II (KMG-II): from individual species to whole genera.</title>
        <authorList>
            <person name="Goeker M."/>
        </authorList>
    </citation>
    <scope>NUCLEOTIDE SEQUENCE [LARGE SCALE GENOMIC DNA]</scope>
    <source>
        <strain evidence="4 5">YU 961-1</strain>
    </source>
</reference>
<keyword evidence="2" id="KW-0804">Transcription</keyword>
<dbReference type="SUPFAM" id="SSF48498">
    <property type="entry name" value="Tetracyclin repressor-like, C-terminal domain"/>
    <property type="match status" value="1"/>
</dbReference>
<evidence type="ECO:0000313" key="5">
    <source>
        <dbReference type="Proteomes" id="UP000239203"/>
    </source>
</evidence>
<comment type="caution">
    <text evidence="4">The sequence shown here is derived from an EMBL/GenBank/DDBJ whole genome shotgun (WGS) entry which is preliminary data.</text>
</comment>
<evidence type="ECO:0000313" key="4">
    <source>
        <dbReference type="EMBL" id="PPK66819.1"/>
    </source>
</evidence>
<dbReference type="InterPro" id="IPR004111">
    <property type="entry name" value="Repressor_TetR_C"/>
</dbReference>
<dbReference type="RefSeq" id="WP_104480184.1">
    <property type="nucleotide sequence ID" value="NZ_CP154825.1"/>
</dbReference>
<feature type="domain" description="Tetracycline repressor TetR C-terminal" evidence="3">
    <location>
        <begin position="102"/>
        <end position="257"/>
    </location>
</feature>
<organism evidence="4 5">
    <name type="scientific">Actinokineospora auranticolor</name>
    <dbReference type="NCBI Taxonomy" id="155976"/>
    <lineage>
        <taxon>Bacteria</taxon>
        <taxon>Bacillati</taxon>
        <taxon>Actinomycetota</taxon>
        <taxon>Actinomycetes</taxon>
        <taxon>Pseudonocardiales</taxon>
        <taxon>Pseudonocardiaceae</taxon>
        <taxon>Actinokineospora</taxon>
    </lineage>
</organism>
<dbReference type="EMBL" id="PTIX01000009">
    <property type="protein sequence ID" value="PPK66819.1"/>
    <property type="molecule type" value="Genomic_DNA"/>
</dbReference>
<sequence length="266" mass="28750">MVIFASQGDPRRTMALLWRDTGSAAAPDRRPGPRPGLTLDAVVAAGIEVADVDGLAGLSMRAVGERLGRTAMALYTYVSDKAELLDLMYDQVHAELVADTADGADWRTALAAWAAESWDFHLRHPWVSQVSMTRPVLGPNENAAMERLLRILRPTGVSARRTRGIVGALTHLVRGAAAMAAESRQAARETGQSEADWWYARSPVLAAVAPDYETRFPLLTWLEAGRDAADDDAVGYMENEARQALAEGLKVIVAGIDVSRTPSDTI</sequence>
<dbReference type="Proteomes" id="UP000239203">
    <property type="component" value="Unassembled WGS sequence"/>
</dbReference>
<dbReference type="Gene3D" id="1.10.357.10">
    <property type="entry name" value="Tetracycline Repressor, domain 2"/>
    <property type="match status" value="1"/>
</dbReference>
<evidence type="ECO:0000256" key="1">
    <source>
        <dbReference type="ARBA" id="ARBA00023015"/>
    </source>
</evidence>
<dbReference type="SUPFAM" id="SSF46689">
    <property type="entry name" value="Homeodomain-like"/>
    <property type="match status" value="1"/>
</dbReference>
<gene>
    <name evidence="4" type="ORF">CLV40_109204</name>
</gene>
<dbReference type="AlphaFoldDB" id="A0A2S6GNL0"/>
<dbReference type="InterPro" id="IPR036271">
    <property type="entry name" value="Tet_transcr_reg_TetR-rel_C_sf"/>
</dbReference>
<keyword evidence="5" id="KW-1185">Reference proteome</keyword>
<proteinExistence type="predicted"/>
<protein>
    <submittedName>
        <fullName evidence="4">Tetracycline repressor-like protein</fullName>
    </submittedName>
</protein>
<dbReference type="Pfam" id="PF02909">
    <property type="entry name" value="TetR_C_1"/>
    <property type="match status" value="1"/>
</dbReference>
<dbReference type="GO" id="GO:0045892">
    <property type="term" value="P:negative regulation of DNA-templated transcription"/>
    <property type="evidence" value="ECO:0007669"/>
    <property type="project" value="InterPro"/>
</dbReference>
<keyword evidence="1" id="KW-0805">Transcription regulation</keyword>
<evidence type="ECO:0000256" key="2">
    <source>
        <dbReference type="ARBA" id="ARBA00023163"/>
    </source>
</evidence>
<name>A0A2S6GNL0_9PSEU</name>